<evidence type="ECO:0000313" key="6">
    <source>
        <dbReference type="Proteomes" id="UP001187415"/>
    </source>
</evidence>
<dbReference type="InterPro" id="IPR036961">
    <property type="entry name" value="Kinesin_motor_dom_sf"/>
</dbReference>
<dbReference type="InterPro" id="IPR027417">
    <property type="entry name" value="P-loop_NTPase"/>
</dbReference>
<keyword evidence="1" id="KW-0547">Nucleotide-binding</keyword>
<dbReference type="GO" id="GO:0008017">
    <property type="term" value="F:microtubule binding"/>
    <property type="evidence" value="ECO:0007669"/>
    <property type="project" value="InterPro"/>
</dbReference>
<dbReference type="Proteomes" id="UP001187415">
    <property type="component" value="Unassembled WGS sequence"/>
</dbReference>
<dbReference type="Pfam" id="PF00225">
    <property type="entry name" value="Kinesin"/>
    <property type="match status" value="1"/>
</dbReference>
<dbReference type="InterPro" id="IPR001752">
    <property type="entry name" value="Kinesin_motor_dom"/>
</dbReference>
<dbReference type="GO" id="GO:0005524">
    <property type="term" value="F:ATP binding"/>
    <property type="evidence" value="ECO:0007669"/>
    <property type="project" value="UniProtKB-KW"/>
</dbReference>
<evidence type="ECO:0000313" key="5">
    <source>
        <dbReference type="EMBL" id="KAK2849207.1"/>
    </source>
</evidence>
<gene>
    <name evidence="5" type="ORF">Q5P01_009041</name>
</gene>
<protein>
    <recommendedName>
        <fullName evidence="4">Kinesin motor domain-containing protein</fullName>
    </recommendedName>
</protein>
<dbReference type="SMART" id="SM00129">
    <property type="entry name" value="KISc"/>
    <property type="match status" value="1"/>
</dbReference>
<evidence type="ECO:0000256" key="3">
    <source>
        <dbReference type="SAM" id="Coils"/>
    </source>
</evidence>
<dbReference type="SUPFAM" id="SSF52540">
    <property type="entry name" value="P-loop containing nucleoside triphosphate hydrolases"/>
    <property type="match status" value="1"/>
</dbReference>
<organism evidence="5 6">
    <name type="scientific">Channa striata</name>
    <name type="common">Snakehead murrel</name>
    <name type="synonym">Ophicephalus striatus</name>
    <dbReference type="NCBI Taxonomy" id="64152"/>
    <lineage>
        <taxon>Eukaryota</taxon>
        <taxon>Metazoa</taxon>
        <taxon>Chordata</taxon>
        <taxon>Craniata</taxon>
        <taxon>Vertebrata</taxon>
        <taxon>Euteleostomi</taxon>
        <taxon>Actinopterygii</taxon>
        <taxon>Neopterygii</taxon>
        <taxon>Teleostei</taxon>
        <taxon>Neoteleostei</taxon>
        <taxon>Acanthomorphata</taxon>
        <taxon>Anabantaria</taxon>
        <taxon>Anabantiformes</taxon>
        <taxon>Channoidei</taxon>
        <taxon>Channidae</taxon>
        <taxon>Channa</taxon>
    </lineage>
</organism>
<proteinExistence type="predicted"/>
<comment type="caution">
    <text evidence="5">The sequence shown here is derived from an EMBL/GenBank/DDBJ whole genome shotgun (WGS) entry which is preliminary data.</text>
</comment>
<accession>A0AA88N0Q3</accession>
<evidence type="ECO:0000256" key="1">
    <source>
        <dbReference type="ARBA" id="ARBA00022741"/>
    </source>
</evidence>
<keyword evidence="2" id="KW-0067">ATP-binding</keyword>
<evidence type="ECO:0000259" key="4">
    <source>
        <dbReference type="SMART" id="SM00129"/>
    </source>
</evidence>
<keyword evidence="6" id="KW-1185">Reference proteome</keyword>
<keyword evidence="3" id="KW-0175">Coiled coil</keyword>
<reference evidence="5" key="1">
    <citation type="submission" date="2023-07" db="EMBL/GenBank/DDBJ databases">
        <title>Chromosome-level Genome Assembly of Striped Snakehead (Channa striata).</title>
        <authorList>
            <person name="Liu H."/>
        </authorList>
    </citation>
    <scope>NUCLEOTIDE SEQUENCE</scope>
    <source>
        <strain evidence="5">Gz</strain>
        <tissue evidence="5">Muscle</tissue>
    </source>
</reference>
<feature type="coiled-coil region" evidence="3">
    <location>
        <begin position="404"/>
        <end position="479"/>
    </location>
</feature>
<dbReference type="PANTHER" id="PTHR40710">
    <property type="entry name" value="RIKEN CDNA E230025N22 GENE"/>
    <property type="match status" value="1"/>
</dbReference>
<name>A0AA88N0Q3_CHASR</name>
<feature type="domain" description="Kinesin motor" evidence="4">
    <location>
        <begin position="11"/>
        <end position="313"/>
    </location>
</feature>
<dbReference type="EMBL" id="JAUPFM010000006">
    <property type="protein sequence ID" value="KAK2849207.1"/>
    <property type="molecule type" value="Genomic_DNA"/>
</dbReference>
<dbReference type="Gene3D" id="3.40.850.10">
    <property type="entry name" value="Kinesin motor domain"/>
    <property type="match status" value="1"/>
</dbReference>
<dbReference type="PANTHER" id="PTHR40710:SF1">
    <property type="entry name" value="RIKEN CDNA E230025N22 GENE"/>
    <property type="match status" value="1"/>
</dbReference>
<sequence>MATVNRSASGPETVKVGLVLSTIPEGKDCVGISEDGCGVNLTSGRNEGKKFFSFDQVVTVDNIQSLHPELLQPLVDSISSGSNGALLMCGASTEKISTLTDDCIIKQLLDNVFSHMSSQVKEDLFFSVSFLQFYPDGTAVDLLSPNRQTLKLVTLPVLGSLVGGLSELCVCSEEEAYAVYESCRETLKTNAGSMSTRCSSLLSVAVEWKLHPEEVESEVCCSRLQLFSLAGGASRADLRGVNPLVKVVEQIPHGATTSDKLLPLLLHDALTGNSQTVLIHCIDPRGLLDDETPSALTLAQKVRSLVTKATVVHWCPRATEQTIRDNMMELRTTMMSDGENEVHNTYKLAELMQNLQIVKNQSWERRREESKKIKIKIKDCKSLNGQQQDRESTDTVKYLQDQLRREMEEHIREGKGNVEKVQQRVARIQQLKEALREEALKIRAATDKSDFSQHAQLEYNKAQERRRQLKEDHGRLIQEEVEKMERDLAEEQPLTGPQRELLVLTRERQVLVLQIEALRTEAQQAERDLQDQQHRHQTELQCLREESLQVFRVFRQVSEEQRKMSEGRYRSVLLEAVQDAICLSAQNQQLQADNKQLCRALGELKDTLAVRGEPSNNEYN</sequence>
<feature type="coiled-coil region" evidence="3">
    <location>
        <begin position="508"/>
        <end position="546"/>
    </location>
</feature>
<dbReference type="GO" id="GO:0007018">
    <property type="term" value="P:microtubule-based movement"/>
    <property type="evidence" value="ECO:0007669"/>
    <property type="project" value="InterPro"/>
</dbReference>
<dbReference type="AlphaFoldDB" id="A0AA88N0Q3"/>
<dbReference type="GO" id="GO:0003777">
    <property type="term" value="F:microtubule motor activity"/>
    <property type="evidence" value="ECO:0007669"/>
    <property type="project" value="InterPro"/>
</dbReference>
<evidence type="ECO:0000256" key="2">
    <source>
        <dbReference type="ARBA" id="ARBA00022840"/>
    </source>
</evidence>